<feature type="non-terminal residue" evidence="1">
    <location>
        <position position="1"/>
    </location>
</feature>
<proteinExistence type="predicted"/>
<evidence type="ECO:0000313" key="2">
    <source>
        <dbReference type="Proteomes" id="UP000887013"/>
    </source>
</evidence>
<accession>A0A8X6QV36</accession>
<sequence>CPDINDPTFLSTPSLASVTFDVRPLREEGRPQQPTLSNRITLLSSGYKRVI</sequence>
<evidence type="ECO:0000313" key="1">
    <source>
        <dbReference type="EMBL" id="GFU46477.1"/>
    </source>
</evidence>
<name>A0A8X6QV36_NEPPI</name>
<dbReference type="EMBL" id="BMAW01036949">
    <property type="protein sequence ID" value="GFU46477.1"/>
    <property type="molecule type" value="Genomic_DNA"/>
</dbReference>
<comment type="caution">
    <text evidence="1">The sequence shown here is derived from an EMBL/GenBank/DDBJ whole genome shotgun (WGS) entry which is preliminary data.</text>
</comment>
<protein>
    <submittedName>
        <fullName evidence="1">Uncharacterized protein</fullName>
    </submittedName>
</protein>
<organism evidence="1 2">
    <name type="scientific">Nephila pilipes</name>
    <name type="common">Giant wood spider</name>
    <name type="synonym">Nephila maculata</name>
    <dbReference type="NCBI Taxonomy" id="299642"/>
    <lineage>
        <taxon>Eukaryota</taxon>
        <taxon>Metazoa</taxon>
        <taxon>Ecdysozoa</taxon>
        <taxon>Arthropoda</taxon>
        <taxon>Chelicerata</taxon>
        <taxon>Arachnida</taxon>
        <taxon>Araneae</taxon>
        <taxon>Araneomorphae</taxon>
        <taxon>Entelegynae</taxon>
        <taxon>Araneoidea</taxon>
        <taxon>Nephilidae</taxon>
        <taxon>Nephila</taxon>
    </lineage>
</organism>
<gene>
    <name evidence="1" type="ORF">NPIL_468211</name>
</gene>
<keyword evidence="2" id="KW-1185">Reference proteome</keyword>
<reference evidence="1" key="1">
    <citation type="submission" date="2020-08" db="EMBL/GenBank/DDBJ databases">
        <title>Multicomponent nature underlies the extraordinary mechanical properties of spider dragline silk.</title>
        <authorList>
            <person name="Kono N."/>
            <person name="Nakamura H."/>
            <person name="Mori M."/>
            <person name="Yoshida Y."/>
            <person name="Ohtoshi R."/>
            <person name="Malay A.D."/>
            <person name="Moran D.A.P."/>
            <person name="Tomita M."/>
            <person name="Numata K."/>
            <person name="Arakawa K."/>
        </authorList>
    </citation>
    <scope>NUCLEOTIDE SEQUENCE</scope>
</reference>
<dbReference type="AlphaFoldDB" id="A0A8X6QV36"/>
<dbReference type="Proteomes" id="UP000887013">
    <property type="component" value="Unassembled WGS sequence"/>
</dbReference>